<dbReference type="NCBIfam" id="TIGR02152">
    <property type="entry name" value="D_ribokin_bact"/>
    <property type="match status" value="1"/>
</dbReference>
<keyword evidence="12" id="KW-0963">Cytoplasm</keyword>
<dbReference type="SUPFAM" id="SSF53613">
    <property type="entry name" value="Ribokinase-like"/>
    <property type="match status" value="1"/>
</dbReference>
<comment type="pathway">
    <text evidence="13">Carbohydrate metabolism; D-tagatose 6-phosphate degradation; D-glyceraldehyde 3-phosphate and glycerone phosphate from D-tagatose 6-phosphate: step 1/2.</text>
</comment>
<feature type="binding site" evidence="12">
    <location>
        <begin position="13"/>
        <end position="15"/>
    </location>
    <ligand>
        <name>substrate</name>
    </ligand>
</feature>
<sequence>MKEPNIVVVGSLNMDIVIEADRAPLEGETIMGNHSSFIPGGKGANQAVALAKLGAQTTLLGTIGDDPFGTSLLRSLKDSGVETGKVKEVDNNPTGIASILLAEGDNRIVVVPGANDDCLPDDIKEHEELIEKADLVLLQLEIPLATVTTAAKIAKKHGKTVILNPAPARSLPEKLLQNVDYITPNQSELGILSKMDQDRFDLQKAMEIVQESGVDHVITTLGSEGAVYKSQESAVKTTPAHQVPVVDTTGAGDAFNAGLSYAIGLGKELSEAVSFASKVSALAVTKFGAQAGMPDRKEVEAFDAPPFNHNGTVN</sequence>
<dbReference type="PIRSF" id="PIRSF000535">
    <property type="entry name" value="1PFK/6PFK/LacC"/>
    <property type="match status" value="1"/>
</dbReference>
<dbReference type="Pfam" id="PF00294">
    <property type="entry name" value="PfkB"/>
    <property type="match status" value="1"/>
</dbReference>
<dbReference type="Proteomes" id="UP000830326">
    <property type="component" value="Chromosome"/>
</dbReference>
<dbReference type="InterPro" id="IPR017583">
    <property type="entry name" value="Tagatose/fructose_Pkinase"/>
</dbReference>
<comment type="catalytic activity">
    <reaction evidence="13">
        <text>D-tagatofuranose 6-phosphate + ATP = D-tagatofuranose 1,6-bisphosphate + ADP + H(+)</text>
        <dbReference type="Rhea" id="RHEA:12420"/>
        <dbReference type="ChEBI" id="CHEBI:15378"/>
        <dbReference type="ChEBI" id="CHEBI:30616"/>
        <dbReference type="ChEBI" id="CHEBI:58694"/>
        <dbReference type="ChEBI" id="CHEBI:58695"/>
        <dbReference type="ChEBI" id="CHEBI:456216"/>
        <dbReference type="EC" id="2.7.1.144"/>
    </reaction>
</comment>
<evidence type="ECO:0000256" key="10">
    <source>
        <dbReference type="ARBA" id="ARBA00022958"/>
    </source>
</evidence>
<dbReference type="PANTHER" id="PTHR10584">
    <property type="entry name" value="SUGAR KINASE"/>
    <property type="match status" value="1"/>
</dbReference>
<feature type="binding site" evidence="12">
    <location>
        <position position="283"/>
    </location>
    <ligand>
        <name>K(+)</name>
        <dbReference type="ChEBI" id="CHEBI:29103"/>
    </ligand>
</feature>
<protein>
    <recommendedName>
        <fullName evidence="3 12">Ribokinase</fullName>
        <shortName evidence="12">RK</shortName>
        <ecNumber evidence="2 12">2.7.1.15</ecNumber>
    </recommendedName>
</protein>
<evidence type="ECO:0000256" key="5">
    <source>
        <dbReference type="ARBA" id="ARBA00022723"/>
    </source>
</evidence>
<evidence type="ECO:0000313" key="15">
    <source>
        <dbReference type="EMBL" id="UOR11421.1"/>
    </source>
</evidence>
<keyword evidence="10 12" id="KW-0630">Potassium</keyword>
<feature type="binding site" evidence="12">
    <location>
        <position position="249"/>
    </location>
    <ligand>
        <name>K(+)</name>
        <dbReference type="ChEBI" id="CHEBI:29103"/>
    </ligand>
</feature>
<dbReference type="InterPro" id="IPR002173">
    <property type="entry name" value="Carboh/pur_kinase_PfkB_CS"/>
</dbReference>
<dbReference type="InterPro" id="IPR029056">
    <property type="entry name" value="Ribokinase-like"/>
</dbReference>
<evidence type="ECO:0000256" key="6">
    <source>
        <dbReference type="ARBA" id="ARBA00022741"/>
    </source>
</evidence>
<evidence type="ECO:0000256" key="13">
    <source>
        <dbReference type="PIRNR" id="PIRNR000535"/>
    </source>
</evidence>
<organism evidence="15 16">
    <name type="scientific">Halobacillus amylolyticus</name>
    <dbReference type="NCBI Taxonomy" id="2932259"/>
    <lineage>
        <taxon>Bacteria</taxon>
        <taxon>Bacillati</taxon>
        <taxon>Bacillota</taxon>
        <taxon>Bacilli</taxon>
        <taxon>Bacillales</taxon>
        <taxon>Bacillaceae</taxon>
        <taxon>Halobacillus</taxon>
    </lineage>
</organism>
<comment type="catalytic activity">
    <reaction evidence="12">
        <text>D-ribose + ATP = D-ribose 5-phosphate + ADP + H(+)</text>
        <dbReference type="Rhea" id="RHEA:13697"/>
        <dbReference type="ChEBI" id="CHEBI:15378"/>
        <dbReference type="ChEBI" id="CHEBI:30616"/>
        <dbReference type="ChEBI" id="CHEBI:47013"/>
        <dbReference type="ChEBI" id="CHEBI:78346"/>
        <dbReference type="ChEBI" id="CHEBI:456216"/>
        <dbReference type="EC" id="2.7.1.15"/>
    </reaction>
</comment>
<feature type="active site" description="Proton acceptor" evidence="12">
    <location>
        <position position="253"/>
    </location>
</feature>
<evidence type="ECO:0000256" key="1">
    <source>
        <dbReference type="ARBA" id="ARBA00005380"/>
    </source>
</evidence>
<evidence type="ECO:0000256" key="3">
    <source>
        <dbReference type="ARBA" id="ARBA00016943"/>
    </source>
</evidence>
<accession>A0ABY4H977</accession>
<evidence type="ECO:0000313" key="16">
    <source>
        <dbReference type="Proteomes" id="UP000830326"/>
    </source>
</evidence>
<evidence type="ECO:0000259" key="14">
    <source>
        <dbReference type="Pfam" id="PF00294"/>
    </source>
</evidence>
<feature type="domain" description="Carbohydrate kinase PfkB" evidence="14">
    <location>
        <begin position="5"/>
        <end position="295"/>
    </location>
</feature>
<dbReference type="RefSeq" id="WP_245031372.1">
    <property type="nucleotide sequence ID" value="NZ_CP095075.1"/>
</dbReference>
<dbReference type="PROSITE" id="PS00583">
    <property type="entry name" value="PFKB_KINASES_1"/>
    <property type="match status" value="1"/>
</dbReference>
<dbReference type="EMBL" id="CP095075">
    <property type="protein sequence ID" value="UOR11421.1"/>
    <property type="molecule type" value="Genomic_DNA"/>
</dbReference>
<keyword evidence="7 12" id="KW-0418">Kinase</keyword>
<feature type="binding site" evidence="12">
    <location>
        <position position="286"/>
    </location>
    <ligand>
        <name>K(+)</name>
        <dbReference type="ChEBI" id="CHEBI:29103"/>
    </ligand>
</feature>
<feature type="binding site" evidence="12">
    <location>
        <begin position="41"/>
        <end position="45"/>
    </location>
    <ligand>
        <name>substrate</name>
    </ligand>
</feature>
<keyword evidence="5 12" id="KW-0479">Metal-binding</keyword>
<proteinExistence type="inferred from homology"/>
<keyword evidence="4 12" id="KW-0808">Transferase</keyword>
<comment type="similarity">
    <text evidence="12">Belongs to the carbohydrate kinase PfkB family. Ribokinase subfamily.</text>
</comment>
<keyword evidence="8 12" id="KW-0067">ATP-binding</keyword>
<name>A0ABY4H977_9BACI</name>
<keyword evidence="13" id="KW-0423">Lactose metabolism</keyword>
<comment type="function">
    <text evidence="12">Catalyzes the phosphorylation of ribose at O-5 in a reaction requiring ATP and magnesium. The resulting D-ribose-5-phosphate can then be used either for sythesis of nucleotides, histidine, and tryptophan, or as a component of the pentose phosphate pathway.</text>
</comment>
<feature type="binding site" evidence="12">
    <location>
        <position position="253"/>
    </location>
    <ligand>
        <name>substrate</name>
    </ligand>
</feature>
<comment type="caution">
    <text evidence="12">Lacks conserved residue(s) required for the propagation of feature annotation.</text>
</comment>
<dbReference type="EC" id="2.7.1.15" evidence="2 12"/>
<dbReference type="InterPro" id="IPR011877">
    <property type="entry name" value="Ribokinase"/>
</dbReference>
<evidence type="ECO:0000256" key="7">
    <source>
        <dbReference type="ARBA" id="ARBA00022777"/>
    </source>
</evidence>
<feature type="binding site" evidence="12">
    <location>
        <position position="247"/>
    </location>
    <ligand>
        <name>K(+)</name>
        <dbReference type="ChEBI" id="CHEBI:29103"/>
    </ligand>
</feature>
<comment type="activity regulation">
    <text evidence="12">Activated by a monovalent cation that binds near, but not in, the active site. The most likely occupant of the site in vivo is potassium. Ion binding induces a conformational change that may alter substrate affinity.</text>
</comment>
<dbReference type="HAMAP" id="MF_01987">
    <property type="entry name" value="Ribokinase"/>
    <property type="match status" value="1"/>
</dbReference>
<evidence type="ECO:0000256" key="9">
    <source>
        <dbReference type="ARBA" id="ARBA00022842"/>
    </source>
</evidence>
<dbReference type="PROSITE" id="PS00584">
    <property type="entry name" value="PFKB_KINASES_2"/>
    <property type="match status" value="1"/>
</dbReference>
<dbReference type="PRINTS" id="PR00990">
    <property type="entry name" value="RIBOKINASE"/>
</dbReference>
<dbReference type="InterPro" id="IPR011611">
    <property type="entry name" value="PfkB_dom"/>
</dbReference>
<keyword evidence="9 12" id="KW-0460">Magnesium</keyword>
<feature type="binding site" evidence="12">
    <location>
        <position position="288"/>
    </location>
    <ligand>
        <name>K(+)</name>
        <dbReference type="ChEBI" id="CHEBI:29103"/>
    </ligand>
</feature>
<comment type="similarity">
    <text evidence="13">Belongs to the carbohydrate kinase PfkB family. LacC subfamily.</text>
</comment>
<gene>
    <name evidence="12 15" type="primary">rbsK</name>
    <name evidence="15" type="ORF">MUO15_17770</name>
</gene>
<feature type="binding site" evidence="12">
    <location>
        <position position="141"/>
    </location>
    <ligand>
        <name>substrate</name>
    </ligand>
</feature>
<reference evidence="15" key="1">
    <citation type="submission" date="2022-04" db="EMBL/GenBank/DDBJ databases">
        <title>Halobacillus sp. isolated from saltern.</title>
        <authorList>
            <person name="Won M."/>
            <person name="Lee C.-M."/>
            <person name="Woen H.-Y."/>
            <person name="Kwon S.-W."/>
        </authorList>
    </citation>
    <scope>NUCLEOTIDE SEQUENCE</scope>
    <source>
        <strain evidence="15">SSHM10-5</strain>
    </source>
</reference>
<evidence type="ECO:0000256" key="4">
    <source>
        <dbReference type="ARBA" id="ARBA00022679"/>
    </source>
</evidence>
<dbReference type="Gene3D" id="3.40.1190.20">
    <property type="match status" value="1"/>
</dbReference>
<evidence type="ECO:0000256" key="11">
    <source>
        <dbReference type="ARBA" id="ARBA00023277"/>
    </source>
</evidence>
<evidence type="ECO:0000256" key="2">
    <source>
        <dbReference type="ARBA" id="ARBA00012035"/>
    </source>
</evidence>
<comment type="subunit">
    <text evidence="12">Homodimer.</text>
</comment>
<evidence type="ECO:0000256" key="12">
    <source>
        <dbReference type="HAMAP-Rule" id="MF_01987"/>
    </source>
</evidence>
<dbReference type="PANTHER" id="PTHR10584:SF166">
    <property type="entry name" value="RIBOKINASE"/>
    <property type="match status" value="1"/>
</dbReference>
<comment type="similarity">
    <text evidence="1">Belongs to the carbohydrate kinase pfkB family.</text>
</comment>
<feature type="binding site" evidence="12">
    <location>
        <position position="185"/>
    </location>
    <ligand>
        <name>ATP</name>
        <dbReference type="ChEBI" id="CHEBI:30616"/>
    </ligand>
</feature>
<dbReference type="CDD" id="cd01174">
    <property type="entry name" value="ribokinase"/>
    <property type="match status" value="1"/>
</dbReference>
<dbReference type="GO" id="GO:0004747">
    <property type="term" value="F:ribokinase activity"/>
    <property type="evidence" value="ECO:0007669"/>
    <property type="project" value="UniProtKB-EC"/>
</dbReference>
<evidence type="ECO:0000256" key="8">
    <source>
        <dbReference type="ARBA" id="ARBA00022840"/>
    </source>
</evidence>
<feature type="binding site" evidence="12">
    <location>
        <begin position="220"/>
        <end position="225"/>
    </location>
    <ligand>
        <name>ATP</name>
        <dbReference type="ChEBI" id="CHEBI:30616"/>
    </ligand>
</feature>
<keyword evidence="16" id="KW-1185">Reference proteome</keyword>
<feature type="binding site" evidence="12">
    <location>
        <begin position="252"/>
        <end position="253"/>
    </location>
    <ligand>
        <name>ATP</name>
        <dbReference type="ChEBI" id="CHEBI:30616"/>
    </ligand>
</feature>
<keyword evidence="6 12" id="KW-0547">Nucleotide-binding</keyword>
<dbReference type="InterPro" id="IPR002139">
    <property type="entry name" value="Ribo/fructo_kinase"/>
</dbReference>
<comment type="subcellular location">
    <subcellularLocation>
        <location evidence="12">Cytoplasm</location>
    </subcellularLocation>
</comment>
<keyword evidence="11 12" id="KW-0119">Carbohydrate metabolism</keyword>
<comment type="cofactor">
    <cofactor evidence="12">
        <name>Mg(2+)</name>
        <dbReference type="ChEBI" id="CHEBI:18420"/>
    </cofactor>
    <text evidence="12">Requires a divalent cation, most likely magnesium in vivo, as an electrophilic catalyst to aid phosphoryl group transfer. It is the chelate of the metal and the nucleotide that is the actual substrate.</text>
</comment>
<comment type="pathway">
    <text evidence="12">Carbohydrate metabolism; D-ribose degradation; D-ribose 5-phosphate from beta-D-ribopyranose: step 2/2.</text>
</comment>